<feature type="signal peptide" evidence="1">
    <location>
        <begin position="1"/>
        <end position="37"/>
    </location>
</feature>
<keyword evidence="3" id="KW-1185">Reference proteome</keyword>
<evidence type="ECO:0000256" key="1">
    <source>
        <dbReference type="SAM" id="SignalP"/>
    </source>
</evidence>
<evidence type="ECO:0008006" key="4">
    <source>
        <dbReference type="Google" id="ProtNLM"/>
    </source>
</evidence>
<proteinExistence type="predicted"/>
<keyword evidence="1" id="KW-0732">Signal</keyword>
<dbReference type="EMBL" id="VFPP01000001">
    <property type="protein sequence ID" value="TQM79137.1"/>
    <property type="molecule type" value="Genomic_DNA"/>
</dbReference>
<evidence type="ECO:0000313" key="2">
    <source>
        <dbReference type="EMBL" id="TQM79137.1"/>
    </source>
</evidence>
<dbReference type="AlphaFoldDB" id="A0A543J8J1"/>
<reference evidence="2 3" key="1">
    <citation type="submission" date="2019-06" db="EMBL/GenBank/DDBJ databases">
        <title>Sequencing the genomes of 1000 actinobacteria strains.</title>
        <authorList>
            <person name="Klenk H.-P."/>
        </authorList>
    </citation>
    <scope>NUCLEOTIDE SEQUENCE [LARGE SCALE GENOMIC DNA]</scope>
    <source>
        <strain evidence="2 3">DSM 45456</strain>
    </source>
</reference>
<name>A0A543J8J1_9PSEU</name>
<comment type="caution">
    <text evidence="2">The sequence shown here is derived from an EMBL/GenBank/DDBJ whole genome shotgun (WGS) entry which is preliminary data.</text>
</comment>
<gene>
    <name evidence="2" type="ORF">FHX81_1432</name>
</gene>
<protein>
    <recommendedName>
        <fullName evidence="4">Ig-like domain-containing protein</fullName>
    </recommendedName>
</protein>
<evidence type="ECO:0000313" key="3">
    <source>
        <dbReference type="Proteomes" id="UP000316628"/>
    </source>
</evidence>
<accession>A0A543J8J1</accession>
<feature type="chain" id="PRO_5021838593" description="Ig-like domain-containing protein" evidence="1">
    <location>
        <begin position="38"/>
        <end position="183"/>
    </location>
</feature>
<organism evidence="2 3">
    <name type="scientific">Saccharothrix saharensis</name>
    <dbReference type="NCBI Taxonomy" id="571190"/>
    <lineage>
        <taxon>Bacteria</taxon>
        <taxon>Bacillati</taxon>
        <taxon>Actinomycetota</taxon>
        <taxon>Actinomycetes</taxon>
        <taxon>Pseudonocardiales</taxon>
        <taxon>Pseudonocardiaceae</taxon>
        <taxon>Saccharothrix</taxon>
    </lineage>
</organism>
<dbReference type="RefSeq" id="WP_141976220.1">
    <property type="nucleotide sequence ID" value="NZ_VFPP01000001.1"/>
</dbReference>
<dbReference type="OrthoDB" id="3690812at2"/>
<sequence length="183" mass="18686">MKSSASRPRSRGPAGALRGAAVLLVLSTVAPTGVAQADTAGVVVCTTSSTWTYSPGVVLVPRPISTRVHDRYTSCASPSGSGVTGGSSSFTVEREAGCLEPVAAVPETRVITWDDGRTSTFSYTVTVSSVPGFDLVTKTGTITAGEYAGHVAQATQAAPTPDLPRCLGQGVQRQTALGTFVIV</sequence>
<dbReference type="Proteomes" id="UP000316628">
    <property type="component" value="Unassembled WGS sequence"/>
</dbReference>